<protein>
    <submittedName>
        <fullName evidence="1">Uncharacterized protein</fullName>
    </submittedName>
</protein>
<reference evidence="1" key="2">
    <citation type="journal article" date="2015" name="Fish Shellfish Immunol.">
        <title>Early steps in the European eel (Anguilla anguilla)-Vibrio vulnificus interaction in the gills: Role of the RtxA13 toxin.</title>
        <authorList>
            <person name="Callol A."/>
            <person name="Pajuelo D."/>
            <person name="Ebbesson L."/>
            <person name="Teles M."/>
            <person name="MacKenzie S."/>
            <person name="Amaro C."/>
        </authorList>
    </citation>
    <scope>NUCLEOTIDE SEQUENCE</scope>
</reference>
<name>A0A0E9UIB9_ANGAN</name>
<accession>A0A0E9UIB9</accession>
<dbReference type="AlphaFoldDB" id="A0A0E9UIB9"/>
<evidence type="ECO:0000313" key="1">
    <source>
        <dbReference type="EMBL" id="JAH65005.1"/>
    </source>
</evidence>
<sequence length="28" mass="3192">MDAFNIFYVEGKTPVFFILICSGHELIS</sequence>
<dbReference type="EMBL" id="GBXM01043572">
    <property type="protein sequence ID" value="JAH65005.1"/>
    <property type="molecule type" value="Transcribed_RNA"/>
</dbReference>
<proteinExistence type="predicted"/>
<reference evidence="1" key="1">
    <citation type="submission" date="2014-11" db="EMBL/GenBank/DDBJ databases">
        <authorList>
            <person name="Amaro Gonzalez C."/>
        </authorList>
    </citation>
    <scope>NUCLEOTIDE SEQUENCE</scope>
</reference>
<organism evidence="1">
    <name type="scientific">Anguilla anguilla</name>
    <name type="common">European freshwater eel</name>
    <name type="synonym">Muraena anguilla</name>
    <dbReference type="NCBI Taxonomy" id="7936"/>
    <lineage>
        <taxon>Eukaryota</taxon>
        <taxon>Metazoa</taxon>
        <taxon>Chordata</taxon>
        <taxon>Craniata</taxon>
        <taxon>Vertebrata</taxon>
        <taxon>Euteleostomi</taxon>
        <taxon>Actinopterygii</taxon>
        <taxon>Neopterygii</taxon>
        <taxon>Teleostei</taxon>
        <taxon>Anguilliformes</taxon>
        <taxon>Anguillidae</taxon>
        <taxon>Anguilla</taxon>
    </lineage>
</organism>